<organism evidence="1 2">
    <name type="scientific">Amborella trichopoda</name>
    <dbReference type="NCBI Taxonomy" id="13333"/>
    <lineage>
        <taxon>Eukaryota</taxon>
        <taxon>Viridiplantae</taxon>
        <taxon>Streptophyta</taxon>
        <taxon>Embryophyta</taxon>
        <taxon>Tracheophyta</taxon>
        <taxon>Spermatophyta</taxon>
        <taxon>Magnoliopsida</taxon>
        <taxon>Amborellales</taxon>
        <taxon>Amborellaceae</taxon>
        <taxon>Amborella</taxon>
    </lineage>
</organism>
<evidence type="ECO:0000313" key="1">
    <source>
        <dbReference type="EMBL" id="ERN09977.1"/>
    </source>
</evidence>
<name>W1PJ10_AMBTC</name>
<dbReference type="Gramene" id="ERN09977">
    <property type="protein sequence ID" value="ERN09977"/>
    <property type="gene ID" value="AMTR_s00013p00218720"/>
</dbReference>
<reference evidence="2" key="1">
    <citation type="journal article" date="2013" name="Science">
        <title>The Amborella genome and the evolution of flowering plants.</title>
        <authorList>
            <consortium name="Amborella Genome Project"/>
        </authorList>
    </citation>
    <scope>NUCLEOTIDE SEQUENCE [LARGE SCALE GENOMIC DNA]</scope>
</reference>
<dbReference type="Proteomes" id="UP000017836">
    <property type="component" value="Unassembled WGS sequence"/>
</dbReference>
<keyword evidence="2" id="KW-1185">Reference proteome</keyword>
<accession>W1PJ10</accession>
<dbReference type="AlphaFoldDB" id="W1PJ10"/>
<protein>
    <submittedName>
        <fullName evidence="1">Uncharacterized protein</fullName>
    </submittedName>
</protein>
<proteinExistence type="predicted"/>
<evidence type="ECO:0000313" key="2">
    <source>
        <dbReference type="Proteomes" id="UP000017836"/>
    </source>
</evidence>
<gene>
    <name evidence="1" type="ORF">AMTR_s00013p00218720</name>
</gene>
<dbReference type="HOGENOM" id="CLU_1770547_0_0_1"/>
<dbReference type="EMBL" id="KI392979">
    <property type="protein sequence ID" value="ERN09977.1"/>
    <property type="molecule type" value="Genomic_DNA"/>
</dbReference>
<sequence length="147" mass="16714">MELAIRASLEEVHHQESGMDIHDDYTICTYGGAGPKATTSDLFRSGSVTESMKGANTKLGNLMAQGRIDPFLMKLRLQHMSRRCAQRFKAYNEEGYWEWFYGEVTPFNAANNPYYIAVAIQNVGLRVKLHVAYKFSDVILDKELEDI</sequence>